<evidence type="ECO:0000313" key="1">
    <source>
        <dbReference type="EMBL" id="KAK0515702.1"/>
    </source>
</evidence>
<protein>
    <submittedName>
        <fullName evidence="1">Uncharacterized protein</fullName>
    </submittedName>
</protein>
<organism evidence="1 2">
    <name type="scientific">Cladonia borealis</name>
    <dbReference type="NCBI Taxonomy" id="184061"/>
    <lineage>
        <taxon>Eukaryota</taxon>
        <taxon>Fungi</taxon>
        <taxon>Dikarya</taxon>
        <taxon>Ascomycota</taxon>
        <taxon>Pezizomycotina</taxon>
        <taxon>Lecanoromycetes</taxon>
        <taxon>OSLEUM clade</taxon>
        <taxon>Lecanoromycetidae</taxon>
        <taxon>Lecanorales</taxon>
        <taxon>Lecanorineae</taxon>
        <taxon>Cladoniaceae</taxon>
        <taxon>Cladonia</taxon>
    </lineage>
</organism>
<dbReference type="Proteomes" id="UP001166286">
    <property type="component" value="Unassembled WGS sequence"/>
</dbReference>
<reference evidence="1" key="1">
    <citation type="submission" date="2023-03" db="EMBL/GenBank/DDBJ databases">
        <title>Complete genome of Cladonia borealis.</title>
        <authorList>
            <person name="Park H."/>
        </authorList>
    </citation>
    <scope>NUCLEOTIDE SEQUENCE</scope>
    <source>
        <strain evidence="1">ANT050790</strain>
    </source>
</reference>
<comment type="caution">
    <text evidence="1">The sequence shown here is derived from an EMBL/GenBank/DDBJ whole genome shotgun (WGS) entry which is preliminary data.</text>
</comment>
<dbReference type="AlphaFoldDB" id="A0AA39R6B5"/>
<proteinExistence type="predicted"/>
<evidence type="ECO:0000313" key="2">
    <source>
        <dbReference type="Proteomes" id="UP001166286"/>
    </source>
</evidence>
<sequence>MGPSPYDEIRASGIRDTAEAFCKAFIAGSPPTETLNKYFTPDAKILEHGPAWARERLPFLGIVFHGRRSQTLSNASIKNTCDDYYDLLTSVLSFHPSEDTLPPKKEFMVDRQRGTVTIKLSARFASIKTGKSWEEQFVYVLSEFDEDYKIGSQELWADPLSAWMAVQD</sequence>
<name>A0AA39R6B5_9LECA</name>
<accession>A0AA39R6B5</accession>
<dbReference type="EMBL" id="JAFEKC020000003">
    <property type="protein sequence ID" value="KAK0515702.1"/>
    <property type="molecule type" value="Genomic_DNA"/>
</dbReference>
<gene>
    <name evidence="1" type="ORF">JMJ35_001736</name>
</gene>
<keyword evidence="2" id="KW-1185">Reference proteome</keyword>